<keyword evidence="2 5" id="KW-0732">Signal</keyword>
<feature type="domain" description="AB hydrolase-1" evidence="6">
    <location>
        <begin position="90"/>
        <end position="253"/>
    </location>
</feature>
<dbReference type="Proteomes" id="UP001195724">
    <property type="component" value="Unassembled WGS sequence"/>
</dbReference>
<organism evidence="8 9">
    <name type="scientific">Saccharothrix algeriensis</name>
    <dbReference type="NCBI Taxonomy" id="173560"/>
    <lineage>
        <taxon>Bacteria</taxon>
        <taxon>Bacillati</taxon>
        <taxon>Actinomycetota</taxon>
        <taxon>Actinomycetes</taxon>
        <taxon>Pseudonocardiales</taxon>
        <taxon>Pseudonocardiaceae</taxon>
        <taxon>Saccharothrix</taxon>
    </lineage>
</organism>
<evidence type="ECO:0000256" key="5">
    <source>
        <dbReference type="SAM" id="SignalP"/>
    </source>
</evidence>
<gene>
    <name evidence="8" type="ORF">JOE68_004074</name>
</gene>
<keyword evidence="3" id="KW-0378">Hydrolase</keyword>
<dbReference type="SUPFAM" id="SSF53474">
    <property type="entry name" value="alpha/beta-Hydrolases"/>
    <property type="match status" value="1"/>
</dbReference>
<feature type="signal peptide" evidence="5">
    <location>
        <begin position="1"/>
        <end position="21"/>
    </location>
</feature>
<evidence type="ECO:0000256" key="3">
    <source>
        <dbReference type="ARBA" id="ARBA00022801"/>
    </source>
</evidence>
<name>A0ABS2SC55_9PSEU</name>
<feature type="chain" id="PRO_5047486692" evidence="5">
    <location>
        <begin position="22"/>
        <end position="507"/>
    </location>
</feature>
<accession>A0ABS2SC55</accession>
<keyword evidence="9" id="KW-1185">Reference proteome</keyword>
<evidence type="ECO:0000259" key="7">
    <source>
        <dbReference type="Pfam" id="PF08386"/>
    </source>
</evidence>
<feature type="domain" description="Peptidase S33 tripeptidyl aminopeptidase-like C-terminal" evidence="7">
    <location>
        <begin position="388"/>
        <end position="484"/>
    </location>
</feature>
<evidence type="ECO:0000256" key="1">
    <source>
        <dbReference type="ARBA" id="ARBA00010088"/>
    </source>
</evidence>
<proteinExistence type="inferred from homology"/>
<dbReference type="Gene3D" id="3.40.50.1820">
    <property type="entry name" value="alpha/beta hydrolase"/>
    <property type="match status" value="1"/>
</dbReference>
<comment type="caution">
    <text evidence="8">The sequence shown here is derived from an EMBL/GenBank/DDBJ whole genome shotgun (WGS) entry which is preliminary data.</text>
</comment>
<dbReference type="InterPro" id="IPR051601">
    <property type="entry name" value="Serine_prot/Carboxylest_S33"/>
</dbReference>
<sequence length="507" mass="55091">MRTLAAAVTAALLAATLPATAQAQDRVGAPASPHFAQTITWGPCTDIDAPALECGTYTAPQDWRAPRNGKDITIAVSRLKPRSGQARGSVLTNPGGPGGPGRLLPTAYLGRSKLVDNFEIIGVDPRGTGASTNVTCANFDFLTVADPRDRSRANVGLLYDAAEFQASACQRRSGEFGRVVNTEQTVKDFDLLRHLLGREKVSWIGYSGGTWLGAYYATYFPNRVDKFVLDSNAEFTTTFQDVFDEFGRGFERRFRVDFLPWVAKHDSVYHLGTTAEQVRQRYEQARAALAKNPIALPDGTLFDGVLLDLVLMQGQYSKQLFPTVAQTFSQVAQTTSGAVAAAALDVRYPDAPTATLYSITCNDTQFRGGRERLAREAERLGRQYPLMGYYQLLAPCAFWDRPPLHLKTPTGKGVPPVLMVQSVRDPATPVEGARRAHEQFAGSRLLTVTDEGDHGIYGFGNACVDDLVESFIVDGVVPARDVTCPGTPLPDPTTAPPARPSLVQGWF</sequence>
<dbReference type="RefSeq" id="WP_204843867.1">
    <property type="nucleotide sequence ID" value="NZ_JAFBCL010000001.1"/>
</dbReference>
<evidence type="ECO:0000256" key="4">
    <source>
        <dbReference type="SAM" id="MobiDB-lite"/>
    </source>
</evidence>
<feature type="compositionally biased region" description="Pro residues" evidence="4">
    <location>
        <begin position="487"/>
        <end position="499"/>
    </location>
</feature>
<dbReference type="InterPro" id="IPR013595">
    <property type="entry name" value="Pept_S33_TAP-like_C"/>
</dbReference>
<feature type="region of interest" description="Disordered" evidence="4">
    <location>
        <begin position="486"/>
        <end position="507"/>
    </location>
</feature>
<dbReference type="PANTHER" id="PTHR43248">
    <property type="entry name" value="2-SUCCINYL-6-HYDROXY-2,4-CYCLOHEXADIENE-1-CARBOXYLATE SYNTHASE"/>
    <property type="match status" value="1"/>
</dbReference>
<dbReference type="PANTHER" id="PTHR43248:SF29">
    <property type="entry name" value="TRIPEPTIDYL AMINOPEPTIDASE"/>
    <property type="match status" value="1"/>
</dbReference>
<dbReference type="EMBL" id="JAFBCL010000001">
    <property type="protein sequence ID" value="MBM7813209.1"/>
    <property type="molecule type" value="Genomic_DNA"/>
</dbReference>
<evidence type="ECO:0000259" key="6">
    <source>
        <dbReference type="Pfam" id="PF00561"/>
    </source>
</evidence>
<evidence type="ECO:0000313" key="9">
    <source>
        <dbReference type="Proteomes" id="UP001195724"/>
    </source>
</evidence>
<dbReference type="InterPro" id="IPR000073">
    <property type="entry name" value="AB_hydrolase_1"/>
</dbReference>
<evidence type="ECO:0000313" key="8">
    <source>
        <dbReference type="EMBL" id="MBM7813209.1"/>
    </source>
</evidence>
<reference evidence="8 9" key="1">
    <citation type="submission" date="2021-01" db="EMBL/GenBank/DDBJ databases">
        <title>Sequencing the genomes of 1000 actinobacteria strains.</title>
        <authorList>
            <person name="Klenk H.-P."/>
        </authorList>
    </citation>
    <scope>NUCLEOTIDE SEQUENCE [LARGE SCALE GENOMIC DNA]</scope>
    <source>
        <strain evidence="8 9">DSM 44581</strain>
    </source>
</reference>
<protein>
    <submittedName>
        <fullName evidence="8">Pimeloyl-ACP methyl ester carboxylesterase</fullName>
    </submittedName>
</protein>
<dbReference type="InterPro" id="IPR029058">
    <property type="entry name" value="AB_hydrolase_fold"/>
</dbReference>
<dbReference type="Pfam" id="PF08386">
    <property type="entry name" value="Abhydrolase_4"/>
    <property type="match status" value="1"/>
</dbReference>
<comment type="similarity">
    <text evidence="1">Belongs to the peptidase S33 family.</text>
</comment>
<evidence type="ECO:0000256" key="2">
    <source>
        <dbReference type="ARBA" id="ARBA00022729"/>
    </source>
</evidence>
<dbReference type="Pfam" id="PF00561">
    <property type="entry name" value="Abhydrolase_1"/>
    <property type="match status" value="1"/>
</dbReference>